<evidence type="ECO:0000256" key="2">
    <source>
        <dbReference type="ARBA" id="ARBA00022448"/>
    </source>
</evidence>
<dbReference type="PANTHER" id="PTHR43335:SF4">
    <property type="entry name" value="ABC TRANSPORTER, ATP-BINDING PROTEIN"/>
    <property type="match status" value="1"/>
</dbReference>
<dbReference type="InterPro" id="IPR003439">
    <property type="entry name" value="ABC_transporter-like_ATP-bd"/>
</dbReference>
<name>A0A2A8ISX9_BACCE</name>
<dbReference type="EMBL" id="NUMG01000010">
    <property type="protein sequence ID" value="PGU02909.1"/>
    <property type="molecule type" value="Genomic_DNA"/>
</dbReference>
<keyword evidence="3" id="KW-0547">Nucleotide-binding</keyword>
<comment type="similarity">
    <text evidence="1">Belongs to the ABC transporter superfamily.</text>
</comment>
<dbReference type="AlphaFoldDB" id="A0A2A8ISX9"/>
<dbReference type="InterPro" id="IPR003593">
    <property type="entry name" value="AAA+_ATPase"/>
</dbReference>
<dbReference type="GO" id="GO:0005524">
    <property type="term" value="F:ATP binding"/>
    <property type="evidence" value="ECO:0007669"/>
    <property type="project" value="UniProtKB-KW"/>
</dbReference>
<accession>A0A2A8ISX9</accession>
<evidence type="ECO:0000313" key="6">
    <source>
        <dbReference type="Proteomes" id="UP000225766"/>
    </source>
</evidence>
<dbReference type="GO" id="GO:0016887">
    <property type="term" value="F:ATP hydrolysis activity"/>
    <property type="evidence" value="ECO:0007669"/>
    <property type="project" value="InterPro"/>
</dbReference>
<dbReference type="SMART" id="SM00382">
    <property type="entry name" value="AAA"/>
    <property type="match status" value="1"/>
</dbReference>
<dbReference type="SUPFAM" id="SSF52540">
    <property type="entry name" value="P-loop containing nucleoside triphosphate hydrolases"/>
    <property type="match status" value="1"/>
</dbReference>
<dbReference type="InterPro" id="IPR027417">
    <property type="entry name" value="P-loop_NTPase"/>
</dbReference>
<dbReference type="RefSeq" id="WP_098253266.1">
    <property type="nucleotide sequence ID" value="NZ_NTYD01000034.1"/>
</dbReference>
<proteinExistence type="inferred from homology"/>
<sequence>MVTKNVIETYNLSKKYDKKIIIDQINLQVPQGSIFGLLGPNGAGKTTLIKMLLGLSTPSSGEIKLFGESIQKNKIPLLGKIGAFIDTPSAFEHLNGVENLKYICKLRGISYKQIDKSLKSVGLKDVGKSKVKHYSLGMKQRLGIATALLDSPSLLVLDEPTNGLDPNGILEIRNLIQRLQNTGHTVFISSHQLSEIEQIATHIAIIESGNLRFQGTMNELMRNNSTIISIHSDDTGECIHLLKSMSYQVSINKHLIEVRGSESDIPIITNLMLSNRVSLKGINIRQQTLETSYFSKLKNIN</sequence>
<keyword evidence="4 5" id="KW-0067">ATP-binding</keyword>
<gene>
    <name evidence="5" type="ORF">COD19_11425</name>
</gene>
<reference evidence="5 6" key="1">
    <citation type="submission" date="2017-09" db="EMBL/GenBank/DDBJ databases">
        <title>Large-scale bioinformatics analysis of Bacillus genomes uncovers conserved roles of natural products in bacterial physiology.</title>
        <authorList>
            <consortium name="Agbiome Team Llc"/>
            <person name="Bleich R.M."/>
            <person name="Grubbs K.J."/>
            <person name="Santa Maria K.C."/>
            <person name="Allen S.E."/>
            <person name="Farag S."/>
            <person name="Shank E.A."/>
            <person name="Bowers A."/>
        </authorList>
    </citation>
    <scope>NUCLEOTIDE SEQUENCE [LARGE SCALE GENOMIC DNA]</scope>
    <source>
        <strain evidence="5 6">AFS040105</strain>
    </source>
</reference>
<keyword evidence="2" id="KW-0813">Transport</keyword>
<dbReference type="PROSITE" id="PS00211">
    <property type="entry name" value="ABC_TRANSPORTER_1"/>
    <property type="match status" value="1"/>
</dbReference>
<dbReference type="InterPro" id="IPR017871">
    <property type="entry name" value="ABC_transporter-like_CS"/>
</dbReference>
<evidence type="ECO:0000256" key="3">
    <source>
        <dbReference type="ARBA" id="ARBA00022741"/>
    </source>
</evidence>
<dbReference type="Proteomes" id="UP000225766">
    <property type="component" value="Unassembled WGS sequence"/>
</dbReference>
<evidence type="ECO:0000256" key="1">
    <source>
        <dbReference type="ARBA" id="ARBA00005417"/>
    </source>
</evidence>
<protein>
    <submittedName>
        <fullName evidence="5">Bacitracin ABC transporter ATP-binding protein</fullName>
    </submittedName>
</protein>
<evidence type="ECO:0000313" key="5">
    <source>
        <dbReference type="EMBL" id="PGU02909.1"/>
    </source>
</evidence>
<comment type="caution">
    <text evidence="5">The sequence shown here is derived from an EMBL/GenBank/DDBJ whole genome shotgun (WGS) entry which is preliminary data.</text>
</comment>
<organism evidence="5 6">
    <name type="scientific">Bacillus cereus</name>
    <dbReference type="NCBI Taxonomy" id="1396"/>
    <lineage>
        <taxon>Bacteria</taxon>
        <taxon>Bacillati</taxon>
        <taxon>Bacillota</taxon>
        <taxon>Bacilli</taxon>
        <taxon>Bacillales</taxon>
        <taxon>Bacillaceae</taxon>
        <taxon>Bacillus</taxon>
        <taxon>Bacillus cereus group</taxon>
    </lineage>
</organism>
<dbReference type="PROSITE" id="PS50893">
    <property type="entry name" value="ABC_TRANSPORTER_2"/>
    <property type="match status" value="1"/>
</dbReference>
<dbReference type="Gene3D" id="3.40.50.300">
    <property type="entry name" value="P-loop containing nucleotide triphosphate hydrolases"/>
    <property type="match status" value="1"/>
</dbReference>
<dbReference type="Pfam" id="PF00005">
    <property type="entry name" value="ABC_tran"/>
    <property type="match status" value="1"/>
</dbReference>
<dbReference type="CDD" id="cd03268">
    <property type="entry name" value="ABC_BcrA_bacitracin_resist"/>
    <property type="match status" value="1"/>
</dbReference>
<evidence type="ECO:0000256" key="4">
    <source>
        <dbReference type="ARBA" id="ARBA00022840"/>
    </source>
</evidence>
<dbReference type="PANTHER" id="PTHR43335">
    <property type="entry name" value="ABC TRANSPORTER, ATP-BINDING PROTEIN"/>
    <property type="match status" value="1"/>
</dbReference>